<feature type="transmembrane region" description="Helical" evidence="1">
    <location>
        <begin position="41"/>
        <end position="62"/>
    </location>
</feature>
<keyword evidence="1" id="KW-0812">Transmembrane</keyword>
<evidence type="ECO:0000256" key="1">
    <source>
        <dbReference type="SAM" id="Phobius"/>
    </source>
</evidence>
<feature type="transmembrane region" description="Helical" evidence="1">
    <location>
        <begin position="74"/>
        <end position="95"/>
    </location>
</feature>
<keyword evidence="1" id="KW-0472">Membrane</keyword>
<organism evidence="2">
    <name type="scientific">marine metagenome</name>
    <dbReference type="NCBI Taxonomy" id="408172"/>
    <lineage>
        <taxon>unclassified sequences</taxon>
        <taxon>metagenomes</taxon>
        <taxon>ecological metagenomes</taxon>
    </lineage>
</organism>
<accession>A0A381SS78</accession>
<reference evidence="2" key="1">
    <citation type="submission" date="2018-05" db="EMBL/GenBank/DDBJ databases">
        <authorList>
            <person name="Lanie J.A."/>
            <person name="Ng W.-L."/>
            <person name="Kazmierczak K.M."/>
            <person name="Andrzejewski T.M."/>
            <person name="Davidsen T.M."/>
            <person name="Wayne K.J."/>
            <person name="Tettelin H."/>
            <person name="Glass J.I."/>
            <person name="Rusch D."/>
            <person name="Podicherti R."/>
            <person name="Tsui H.-C.T."/>
            <person name="Winkler M.E."/>
        </authorList>
    </citation>
    <scope>NUCLEOTIDE SEQUENCE</scope>
</reference>
<proteinExistence type="predicted"/>
<name>A0A381SS78_9ZZZZ</name>
<keyword evidence="1" id="KW-1133">Transmembrane helix</keyword>
<gene>
    <name evidence="2" type="ORF">METZ01_LOCUS59716</name>
</gene>
<protein>
    <submittedName>
        <fullName evidence="2">Uncharacterized protein</fullName>
    </submittedName>
</protein>
<sequence>MQIVLTIISVIVIIIAFLYMRKAAASGAVENSKTVGFVDAAGWGIMSLGVIMLFMPWAAGALEKMTWVKGDQFGILMSGSYVIGVLVFISGLALARTSGQEDRD</sequence>
<dbReference type="EMBL" id="UINC01003500">
    <property type="protein sequence ID" value="SVA06862.1"/>
    <property type="molecule type" value="Genomic_DNA"/>
</dbReference>
<dbReference type="AlphaFoldDB" id="A0A381SS78"/>
<evidence type="ECO:0000313" key="2">
    <source>
        <dbReference type="EMBL" id="SVA06862.1"/>
    </source>
</evidence>